<evidence type="ECO:0000313" key="2">
    <source>
        <dbReference type="Proteomes" id="UP000569005"/>
    </source>
</evidence>
<dbReference type="Proteomes" id="UP000569005">
    <property type="component" value="Unassembled WGS sequence"/>
</dbReference>
<name>A0ACC5NVE7_9BACT</name>
<gene>
    <name evidence="1" type="ORF">HDF13_000852</name>
</gene>
<dbReference type="EMBL" id="JACHEA010000001">
    <property type="protein sequence ID" value="MBB5338519.1"/>
    <property type="molecule type" value="Genomic_DNA"/>
</dbReference>
<accession>A0ACC5NVE7</accession>
<keyword evidence="1" id="KW-0489">Methyltransferase</keyword>
<organism evidence="1 2">
    <name type="scientific">Tunturiibacter gelidiferens</name>
    <dbReference type="NCBI Taxonomy" id="3069689"/>
    <lineage>
        <taxon>Bacteria</taxon>
        <taxon>Pseudomonadati</taxon>
        <taxon>Acidobacteriota</taxon>
        <taxon>Terriglobia</taxon>
        <taxon>Terriglobales</taxon>
        <taxon>Acidobacteriaceae</taxon>
        <taxon>Tunturiibacter</taxon>
    </lineage>
</organism>
<reference evidence="1" key="1">
    <citation type="submission" date="2020-08" db="EMBL/GenBank/DDBJ databases">
        <title>Genomic Encyclopedia of Type Strains, Phase IV (KMG-V): Genome sequencing to study the core and pangenomes of soil and plant-associated prokaryotes.</title>
        <authorList>
            <person name="Whitman W."/>
        </authorList>
    </citation>
    <scope>NUCLEOTIDE SEQUENCE</scope>
    <source>
        <strain evidence="1">M8UP15</strain>
    </source>
</reference>
<sequence length="581" mass="64450">MPQKISNKNMLYYGDNLAVLREHVPDNSVDLVYLDPPFKSDQDYNVLFAEKDGSRSASQITAFEDTWEWNEESARAYAEIVEQGGKVAEAMMAFRILLGGSDMLAYLAMMAPRLIELHRVLKDTGSLYLHCDPTASHYLKLLLDGVFGAENFRSEIIWKRSSGHNKLSRQYGPIHDTILFFAKSKATYFRPGVRPVSRGYVREWFTDEDQGGPFRTNMLTGPGTRNKDSGKPWAGFDPTTVGRHWAIPSSLAVLLPEEAVAWTTQQKLDFLNNAGMIYIPRQGKGQPKYKQYLGSGIPYQDIWACQPYTEATLYGTDECIDADVKWLGHESEKLGYQTQKPEGLLERIVQSSSKDGDVVLDPFCGCGTTVQVAQKLRRRWIGIDITHLAVGLIKGRLDDSFGVEVRKSYEVIGEPTDLAGAIQLASENKFQFQAWALGLVGARVADSDKKGADKGVDGRKNFFDDNSGKVKKIIFSVKGGQSVQDSELRDLVGTLSAEGADIGVFISLTEPTKPMKIRAADAGFYISSDGTKYARLQLLTIAGLLNGAEQLHRPLHIRDTTFKSAPKHKGKAETNLSLNLS</sequence>
<proteinExistence type="predicted"/>
<keyword evidence="1" id="KW-0808">Transferase</keyword>
<keyword evidence="2" id="KW-1185">Reference proteome</keyword>
<comment type="caution">
    <text evidence="1">The sequence shown here is derived from an EMBL/GenBank/DDBJ whole genome shotgun (WGS) entry which is preliminary data.</text>
</comment>
<protein>
    <submittedName>
        <fullName evidence="1">Site-specific DNA-methyltransferase (Adenine-specific)</fullName>
        <ecNumber evidence="1">2.1.1.72</ecNumber>
    </submittedName>
</protein>
<dbReference type="EC" id="2.1.1.72" evidence="1"/>
<evidence type="ECO:0000313" key="1">
    <source>
        <dbReference type="EMBL" id="MBB5338519.1"/>
    </source>
</evidence>